<gene>
    <name evidence="2" type="ordered locus">Strop_2709</name>
</gene>
<organism evidence="2 3">
    <name type="scientific">Salinispora tropica (strain ATCC BAA-916 / DSM 44818 / JCM 13857 / NBRC 105044 / CNB-440)</name>
    <dbReference type="NCBI Taxonomy" id="369723"/>
    <lineage>
        <taxon>Bacteria</taxon>
        <taxon>Bacillati</taxon>
        <taxon>Actinomycetota</taxon>
        <taxon>Actinomycetes</taxon>
        <taxon>Micromonosporales</taxon>
        <taxon>Micromonosporaceae</taxon>
        <taxon>Salinispora</taxon>
    </lineage>
</organism>
<evidence type="ECO:0000259" key="1">
    <source>
        <dbReference type="Pfam" id="PF13577"/>
    </source>
</evidence>
<accession>A4X8F3</accession>
<proteinExistence type="predicted"/>
<sequence>MSNNIAEKLSTEDQAAVQDVPQRIMAAWAAHDADAFAATFAEDGSMILPGVLRQGRNEIRDFMVEAFGGPYRGTRVTGTPTALKPLSEDTVLVLTEGGVLAPGETEPAAERAVRASWLLVRRDGQWLLTAYQNSPMHRA</sequence>
<evidence type="ECO:0000313" key="3">
    <source>
        <dbReference type="Proteomes" id="UP000000235"/>
    </source>
</evidence>
<dbReference type="SUPFAM" id="SSF54427">
    <property type="entry name" value="NTF2-like"/>
    <property type="match status" value="1"/>
</dbReference>
<protein>
    <recommendedName>
        <fullName evidence="1">SnoaL-like domain-containing protein</fullName>
    </recommendedName>
</protein>
<evidence type="ECO:0000313" key="2">
    <source>
        <dbReference type="EMBL" id="ABP55153.1"/>
    </source>
</evidence>
<dbReference type="InterPro" id="IPR037401">
    <property type="entry name" value="SnoaL-like"/>
</dbReference>
<dbReference type="STRING" id="369723.Strop_2709"/>
<keyword evidence="3" id="KW-1185">Reference proteome</keyword>
<dbReference type="Gene3D" id="3.10.450.50">
    <property type="match status" value="1"/>
</dbReference>
<dbReference type="KEGG" id="stp:Strop_2709"/>
<dbReference type="EMBL" id="CP000667">
    <property type="protein sequence ID" value="ABP55153.1"/>
    <property type="molecule type" value="Genomic_DNA"/>
</dbReference>
<dbReference type="Proteomes" id="UP000000235">
    <property type="component" value="Chromosome"/>
</dbReference>
<reference evidence="3" key="1">
    <citation type="journal article" date="2007" name="Proc. Natl. Acad. Sci. U.S.A.">
        <title>Genome sequencing reveals complex secondary metabolome in the marine actinomycete Salinispora tropica.</title>
        <authorList>
            <person name="Udwary D.W."/>
            <person name="Zeigler L."/>
            <person name="Asolkar R.N."/>
            <person name="Singan V."/>
            <person name="Lapidus A."/>
            <person name="Fenical W."/>
            <person name="Jensen P.R."/>
            <person name="Moore B.S."/>
        </authorList>
    </citation>
    <scope>NUCLEOTIDE SEQUENCE [LARGE SCALE GENOMIC DNA]</scope>
    <source>
        <strain evidence="3">ATCC BAA-916 / DSM 44818 / CNB-440</strain>
    </source>
</reference>
<dbReference type="NCBIfam" id="TIGR02246">
    <property type="entry name" value="SgcJ/EcaC family oxidoreductase"/>
    <property type="match status" value="1"/>
</dbReference>
<feature type="domain" description="SnoaL-like" evidence="1">
    <location>
        <begin position="11"/>
        <end position="130"/>
    </location>
</feature>
<dbReference type="InterPro" id="IPR011944">
    <property type="entry name" value="Steroid_delta5-4_isomerase"/>
</dbReference>
<dbReference type="HOGENOM" id="CLU_129336_1_1_11"/>
<dbReference type="PATRIC" id="fig|369723.5.peg.2789"/>
<dbReference type="eggNOG" id="COG4319">
    <property type="taxonomic scope" value="Bacteria"/>
</dbReference>
<dbReference type="RefSeq" id="WP_012013934.1">
    <property type="nucleotide sequence ID" value="NC_009380.1"/>
</dbReference>
<dbReference type="InterPro" id="IPR032710">
    <property type="entry name" value="NTF2-like_dom_sf"/>
</dbReference>
<name>A4X8F3_SALTO</name>
<dbReference type="Pfam" id="PF13577">
    <property type="entry name" value="SnoaL_4"/>
    <property type="match status" value="1"/>
</dbReference>
<dbReference type="AlphaFoldDB" id="A4X8F3"/>